<dbReference type="SUPFAM" id="SSF52218">
    <property type="entry name" value="Flavoproteins"/>
    <property type="match status" value="1"/>
</dbReference>
<dbReference type="Gene3D" id="3.40.50.360">
    <property type="match status" value="1"/>
</dbReference>
<dbReference type="OrthoDB" id="9798454at2"/>
<protein>
    <submittedName>
        <fullName evidence="3">Putative NADPH-quinone reductase (Modulator of drug activity B)</fullName>
    </submittedName>
</protein>
<feature type="domain" description="Flavodoxin-like fold" evidence="2">
    <location>
        <begin position="3"/>
        <end position="154"/>
    </location>
</feature>
<dbReference type="InterPro" id="IPR029039">
    <property type="entry name" value="Flavoprotein-like_sf"/>
</dbReference>
<proteinExistence type="predicted"/>
<sequence>MANILLVTGHTYPEISIGTKQIVRKLERELPHLKIDDLQKLYPDYHIDVKSEREKLEWADIVIIQSPIFWYSMTSLIMRWIEEVFGHGWAYGSEGHALDNKKLIIGLTAGSTNDDYSEHGKMAVKSYEMTKLIEQIFKDGRMSILATIFTGGVFNTGNLDSNQTKAIDSITDEHVRKILSIIKEHISDNAF</sequence>
<name>A0A1H0YUT4_STREI</name>
<dbReference type="PANTHER" id="PTHR47307">
    <property type="entry name" value="GLUTATHIONE-REGULATED POTASSIUM-EFFLUX SYSTEM ANCILLARY PROTEIN KEFG"/>
    <property type="match status" value="1"/>
</dbReference>
<evidence type="ECO:0000256" key="1">
    <source>
        <dbReference type="ARBA" id="ARBA00023002"/>
    </source>
</evidence>
<organism evidence="3 4">
    <name type="scientific">Streptococcus equinus</name>
    <name type="common">Streptococcus bovis</name>
    <dbReference type="NCBI Taxonomy" id="1335"/>
    <lineage>
        <taxon>Bacteria</taxon>
        <taxon>Bacillati</taxon>
        <taxon>Bacillota</taxon>
        <taxon>Bacilli</taxon>
        <taxon>Lactobacillales</taxon>
        <taxon>Streptococcaceae</taxon>
        <taxon>Streptococcus</taxon>
    </lineage>
</organism>
<accession>A0A1H0YUT4</accession>
<keyword evidence="1" id="KW-0560">Oxidoreductase</keyword>
<gene>
    <name evidence="3" type="ORF">SAMN05216392_0872</name>
</gene>
<evidence type="ECO:0000313" key="3">
    <source>
        <dbReference type="EMBL" id="SDQ18691.1"/>
    </source>
</evidence>
<dbReference type="EMBL" id="FNKE01000001">
    <property type="protein sequence ID" value="SDQ18691.1"/>
    <property type="molecule type" value="Genomic_DNA"/>
</dbReference>
<dbReference type="RefSeq" id="WP_074560578.1">
    <property type="nucleotide sequence ID" value="NZ_FNKE01000001.1"/>
</dbReference>
<reference evidence="3 4" key="1">
    <citation type="submission" date="2016-10" db="EMBL/GenBank/DDBJ databases">
        <authorList>
            <person name="de Groot N.N."/>
        </authorList>
    </citation>
    <scope>NUCLEOTIDE SEQUENCE [LARGE SCALE GENOMIC DNA]</scope>
    <source>
        <strain evidence="3 4">Sb05</strain>
    </source>
</reference>
<dbReference type="PANTHER" id="PTHR47307:SF1">
    <property type="entry name" value="GLUTATHIONE-REGULATED POTASSIUM-EFFLUX SYSTEM ANCILLARY PROTEIN KEFG"/>
    <property type="match status" value="1"/>
</dbReference>
<dbReference type="Pfam" id="PF02525">
    <property type="entry name" value="Flavodoxin_2"/>
    <property type="match status" value="1"/>
</dbReference>
<dbReference type="GO" id="GO:0010181">
    <property type="term" value="F:FMN binding"/>
    <property type="evidence" value="ECO:0007669"/>
    <property type="project" value="TreeGrafter"/>
</dbReference>
<dbReference type="GO" id="GO:0009055">
    <property type="term" value="F:electron transfer activity"/>
    <property type="evidence" value="ECO:0007669"/>
    <property type="project" value="TreeGrafter"/>
</dbReference>
<evidence type="ECO:0000259" key="2">
    <source>
        <dbReference type="Pfam" id="PF02525"/>
    </source>
</evidence>
<dbReference type="Proteomes" id="UP000182870">
    <property type="component" value="Unassembled WGS sequence"/>
</dbReference>
<dbReference type="GO" id="GO:0003955">
    <property type="term" value="F:NAD(P)H dehydrogenase (quinone) activity"/>
    <property type="evidence" value="ECO:0007669"/>
    <property type="project" value="TreeGrafter"/>
</dbReference>
<evidence type="ECO:0000313" key="4">
    <source>
        <dbReference type="Proteomes" id="UP000182870"/>
    </source>
</evidence>
<dbReference type="InterPro" id="IPR003680">
    <property type="entry name" value="Flavodoxin_fold"/>
</dbReference>
<dbReference type="InterPro" id="IPR046980">
    <property type="entry name" value="KefG/KefF"/>
</dbReference>
<dbReference type="AlphaFoldDB" id="A0A1H0YUT4"/>